<dbReference type="PROSITE" id="PS01129">
    <property type="entry name" value="PSI_RLU"/>
    <property type="match status" value="1"/>
</dbReference>
<dbReference type="CDD" id="cd00165">
    <property type="entry name" value="S4"/>
    <property type="match status" value="1"/>
</dbReference>
<accession>A0A2N1PT15</accession>
<organism evidence="7 8">
    <name type="scientific">Candidatus Wallbacteria bacterium HGW-Wallbacteria-1</name>
    <dbReference type="NCBI Taxonomy" id="2013854"/>
    <lineage>
        <taxon>Bacteria</taxon>
        <taxon>Candidatus Walliibacteriota</taxon>
    </lineage>
</organism>
<feature type="domain" description="RNA-binding S4" evidence="6">
    <location>
        <begin position="13"/>
        <end position="72"/>
    </location>
</feature>
<keyword evidence="2 5" id="KW-0413">Isomerase</keyword>
<evidence type="ECO:0000256" key="1">
    <source>
        <dbReference type="ARBA" id="ARBA00010876"/>
    </source>
</evidence>
<evidence type="ECO:0000256" key="5">
    <source>
        <dbReference type="RuleBase" id="RU362028"/>
    </source>
</evidence>
<dbReference type="Gene3D" id="3.10.290.10">
    <property type="entry name" value="RNA-binding S4 domain"/>
    <property type="match status" value="1"/>
</dbReference>
<dbReference type="SUPFAM" id="SSF55120">
    <property type="entry name" value="Pseudouridine synthase"/>
    <property type="match status" value="1"/>
</dbReference>
<dbReference type="Pfam" id="PF01479">
    <property type="entry name" value="S4"/>
    <property type="match status" value="1"/>
</dbReference>
<dbReference type="SUPFAM" id="SSF55174">
    <property type="entry name" value="Alpha-L RNA-binding motif"/>
    <property type="match status" value="1"/>
</dbReference>
<keyword evidence="4" id="KW-0694">RNA-binding</keyword>
<dbReference type="PANTHER" id="PTHR21600">
    <property type="entry name" value="MITOCHONDRIAL RNA PSEUDOURIDINE SYNTHASE"/>
    <property type="match status" value="1"/>
</dbReference>
<dbReference type="InterPro" id="IPR036986">
    <property type="entry name" value="S4_RNA-bd_sf"/>
</dbReference>
<evidence type="ECO:0000313" key="7">
    <source>
        <dbReference type="EMBL" id="PKK91470.1"/>
    </source>
</evidence>
<dbReference type="GO" id="GO:0120159">
    <property type="term" value="F:rRNA pseudouridine synthase activity"/>
    <property type="evidence" value="ECO:0007669"/>
    <property type="project" value="UniProtKB-ARBA"/>
</dbReference>
<evidence type="ECO:0000313" key="8">
    <source>
        <dbReference type="Proteomes" id="UP000233256"/>
    </source>
</evidence>
<dbReference type="NCBIfam" id="TIGR00005">
    <property type="entry name" value="rluA_subfam"/>
    <property type="match status" value="1"/>
</dbReference>
<dbReference type="AlphaFoldDB" id="A0A2N1PT15"/>
<dbReference type="EMBL" id="PGXC01000003">
    <property type="protein sequence ID" value="PKK91470.1"/>
    <property type="molecule type" value="Genomic_DNA"/>
</dbReference>
<evidence type="ECO:0000259" key="6">
    <source>
        <dbReference type="SMART" id="SM00363"/>
    </source>
</evidence>
<dbReference type="InterPro" id="IPR006145">
    <property type="entry name" value="PsdUridine_synth_RsuA/RluA"/>
</dbReference>
<dbReference type="CDD" id="cd02869">
    <property type="entry name" value="PseudoU_synth_RluA_like"/>
    <property type="match status" value="1"/>
</dbReference>
<dbReference type="EC" id="5.4.99.-" evidence="5"/>
<dbReference type="InterPro" id="IPR002942">
    <property type="entry name" value="S4_RNA-bd"/>
</dbReference>
<gene>
    <name evidence="7" type="ORF">CVV64_06865</name>
</gene>
<comment type="similarity">
    <text evidence="1 5">Belongs to the pseudouridine synthase RluA family.</text>
</comment>
<dbReference type="InterPro" id="IPR006225">
    <property type="entry name" value="PsdUridine_synth_RluC/D"/>
</dbReference>
<reference evidence="7 8" key="1">
    <citation type="journal article" date="2017" name="ISME J.">
        <title>Potential for microbial H2 and metal transformations associated with novel bacteria and archaea in deep terrestrial subsurface sediments.</title>
        <authorList>
            <person name="Hernsdorf A.W."/>
            <person name="Amano Y."/>
            <person name="Miyakawa K."/>
            <person name="Ise K."/>
            <person name="Suzuki Y."/>
            <person name="Anantharaman K."/>
            <person name="Probst A."/>
            <person name="Burstein D."/>
            <person name="Thomas B.C."/>
            <person name="Banfield J.F."/>
        </authorList>
    </citation>
    <scope>NUCLEOTIDE SEQUENCE [LARGE SCALE GENOMIC DNA]</scope>
    <source>
        <strain evidence="7">HGW-Wallbacteria-1</strain>
    </source>
</reference>
<dbReference type="Proteomes" id="UP000233256">
    <property type="component" value="Unassembled WGS sequence"/>
</dbReference>
<dbReference type="InterPro" id="IPR020103">
    <property type="entry name" value="PsdUridine_synth_cat_dom_sf"/>
</dbReference>
<dbReference type="GO" id="GO:0000455">
    <property type="term" value="P:enzyme-directed rRNA pseudouridine synthesis"/>
    <property type="evidence" value="ECO:0007669"/>
    <property type="project" value="TreeGrafter"/>
</dbReference>
<protein>
    <recommendedName>
        <fullName evidence="5">Pseudouridine synthase</fullName>
        <ecNumber evidence="5">5.4.99.-</ecNumber>
    </recommendedName>
</protein>
<evidence type="ECO:0000256" key="2">
    <source>
        <dbReference type="ARBA" id="ARBA00023235"/>
    </source>
</evidence>
<proteinExistence type="inferred from homology"/>
<dbReference type="PROSITE" id="PS50889">
    <property type="entry name" value="S4"/>
    <property type="match status" value="1"/>
</dbReference>
<dbReference type="InterPro" id="IPR050188">
    <property type="entry name" value="RluA_PseudoU_synthase"/>
</dbReference>
<sequence length="305" mass="33830">MEVIEFRVLRKNRRLDLFLVEVMDLSRSYVQKIIESGGVLVDGMDSRASMSLEPGELVEVTLPEDVMSDFIPEDIPIEILYQDKDIAVVVKPPGISTHPAGNSLNGTLANALMYHIKDLSAINGVFRPGIVHRLDKGTSGVMLVAKSDVAHHSLSAQFAARQIHKEYLALCKGNFLDSVGIIDVAITRCRKDRMKMEACFSGGKEAVTEFRVRERYAGHTLVLCSPRTGRTHQIRVHMDYIGHPLVGDHLYGTRVASSLNVQAPRMMLHAWAIECNHPVSGERLRFESLPPSDFSDVIASLGEQS</sequence>
<dbReference type="Gene3D" id="3.30.2350.10">
    <property type="entry name" value="Pseudouridine synthase"/>
    <property type="match status" value="1"/>
</dbReference>
<dbReference type="GO" id="GO:0003723">
    <property type="term" value="F:RNA binding"/>
    <property type="evidence" value="ECO:0007669"/>
    <property type="project" value="UniProtKB-KW"/>
</dbReference>
<dbReference type="InterPro" id="IPR006224">
    <property type="entry name" value="PsdUridine_synth_RluA-like_CS"/>
</dbReference>
<comment type="function">
    <text evidence="5">Responsible for synthesis of pseudouridine from uracil.</text>
</comment>
<dbReference type="Pfam" id="PF00849">
    <property type="entry name" value="PseudoU_synth_2"/>
    <property type="match status" value="1"/>
</dbReference>
<comment type="caution">
    <text evidence="7">The sequence shown here is derived from an EMBL/GenBank/DDBJ whole genome shotgun (WGS) entry which is preliminary data.</text>
</comment>
<name>A0A2N1PT15_9BACT</name>
<dbReference type="SMART" id="SM00363">
    <property type="entry name" value="S4"/>
    <property type="match status" value="1"/>
</dbReference>
<comment type="catalytic activity">
    <reaction evidence="5">
        <text>a uridine in RNA = a pseudouridine in RNA</text>
        <dbReference type="Rhea" id="RHEA:48348"/>
        <dbReference type="Rhea" id="RHEA-COMP:12068"/>
        <dbReference type="Rhea" id="RHEA-COMP:12069"/>
        <dbReference type="ChEBI" id="CHEBI:65314"/>
        <dbReference type="ChEBI" id="CHEBI:65315"/>
    </reaction>
</comment>
<evidence type="ECO:0000256" key="4">
    <source>
        <dbReference type="PROSITE-ProRule" id="PRU00182"/>
    </source>
</evidence>
<feature type="active site" evidence="3">
    <location>
        <position position="135"/>
    </location>
</feature>
<evidence type="ECO:0000256" key="3">
    <source>
        <dbReference type="PIRSR" id="PIRSR606225-1"/>
    </source>
</evidence>
<dbReference type="PANTHER" id="PTHR21600:SF44">
    <property type="entry name" value="RIBOSOMAL LARGE SUBUNIT PSEUDOURIDINE SYNTHASE D"/>
    <property type="match status" value="1"/>
</dbReference>